<proteinExistence type="predicted"/>
<feature type="compositionally biased region" description="Polar residues" evidence="1">
    <location>
        <begin position="45"/>
        <end position="57"/>
    </location>
</feature>
<dbReference type="EMBL" id="JAQMTU010000128">
    <property type="protein sequence ID" value="MDB9488905.1"/>
    <property type="molecule type" value="Genomic_DNA"/>
</dbReference>
<evidence type="ECO:0000313" key="3">
    <source>
        <dbReference type="Proteomes" id="UP001212123"/>
    </source>
</evidence>
<feature type="region of interest" description="Disordered" evidence="1">
    <location>
        <begin position="45"/>
        <end position="67"/>
    </location>
</feature>
<gene>
    <name evidence="2" type="ORF">PN492_20510</name>
</gene>
<dbReference type="Proteomes" id="UP001212123">
    <property type="component" value="Unassembled WGS sequence"/>
</dbReference>
<sequence length="67" mass="7601">MQEFPIQFKVVILIIEADQASLADTTAREKKREVTQVKQEVKSLFNSHLSRQQTTTPDAKADIPSDE</sequence>
<name>A0ABT5AAA4_9CYAN</name>
<evidence type="ECO:0000256" key="1">
    <source>
        <dbReference type="SAM" id="MobiDB-lite"/>
    </source>
</evidence>
<protein>
    <submittedName>
        <fullName evidence="2">Uncharacterized protein</fullName>
    </submittedName>
</protein>
<comment type="caution">
    <text evidence="2">The sequence shown here is derived from an EMBL/GenBank/DDBJ whole genome shotgun (WGS) entry which is preliminary data.</text>
</comment>
<accession>A0ABT5AAA4</accession>
<evidence type="ECO:0000313" key="2">
    <source>
        <dbReference type="EMBL" id="MDB9488905.1"/>
    </source>
</evidence>
<organism evidence="2 3">
    <name type="scientific">Dolichospermum circinale CS-537/01</name>
    <dbReference type="NCBI Taxonomy" id="3021739"/>
    <lineage>
        <taxon>Bacteria</taxon>
        <taxon>Bacillati</taxon>
        <taxon>Cyanobacteriota</taxon>
        <taxon>Cyanophyceae</taxon>
        <taxon>Nostocales</taxon>
        <taxon>Aphanizomenonaceae</taxon>
        <taxon>Dolichospermum</taxon>
        <taxon>Dolichospermum circinale</taxon>
    </lineage>
</organism>
<reference evidence="2 3" key="1">
    <citation type="submission" date="2023-01" db="EMBL/GenBank/DDBJ databases">
        <title>Genomes from the Australian National Cyanobacteria Reference Collection.</title>
        <authorList>
            <person name="Willis A."/>
            <person name="Lee E.M.F."/>
        </authorList>
    </citation>
    <scope>NUCLEOTIDE SEQUENCE [LARGE SCALE GENOMIC DNA]</scope>
    <source>
        <strain evidence="2 3">CS-537/01</strain>
    </source>
</reference>
<dbReference type="RefSeq" id="WP_028082891.1">
    <property type="nucleotide sequence ID" value="NZ_JAQMTU010000128.1"/>
</dbReference>
<keyword evidence="3" id="KW-1185">Reference proteome</keyword>